<dbReference type="SUPFAM" id="SSF55729">
    <property type="entry name" value="Acyl-CoA N-acyltransferases (Nat)"/>
    <property type="match status" value="1"/>
</dbReference>
<dbReference type="InterPro" id="IPR013653">
    <property type="entry name" value="GCN5-like_dom"/>
</dbReference>
<dbReference type="Gene3D" id="3.40.630.30">
    <property type="match status" value="1"/>
</dbReference>
<reference evidence="5" key="1">
    <citation type="journal article" date="2019" name="Int. J. Syst. Evol. Microbiol.">
        <title>The Global Catalogue of Microorganisms (GCM) 10K type strain sequencing project: providing services to taxonomists for standard genome sequencing and annotation.</title>
        <authorList>
            <consortium name="The Broad Institute Genomics Platform"/>
            <consortium name="The Broad Institute Genome Sequencing Center for Infectious Disease"/>
            <person name="Wu L."/>
            <person name="Ma J."/>
        </authorList>
    </citation>
    <scope>NUCLEOTIDE SEQUENCE [LARGE SCALE GENOMIC DNA]</scope>
    <source>
        <strain evidence="5">JCM 17591</strain>
    </source>
</reference>
<dbReference type="Proteomes" id="UP001501079">
    <property type="component" value="Unassembled WGS sequence"/>
</dbReference>
<name>A0ABP7ZYL5_9MICO</name>
<feature type="domain" description="N-acetyltransferase" evidence="3">
    <location>
        <begin position="102"/>
        <end position="239"/>
    </location>
</feature>
<keyword evidence="2" id="KW-0012">Acyltransferase</keyword>
<dbReference type="PANTHER" id="PTHR43420">
    <property type="entry name" value="ACETYLTRANSFERASE"/>
    <property type="match status" value="1"/>
</dbReference>
<dbReference type="Pfam" id="PF08445">
    <property type="entry name" value="FR47"/>
    <property type="match status" value="1"/>
</dbReference>
<comment type="caution">
    <text evidence="4">The sequence shown here is derived from an EMBL/GenBank/DDBJ whole genome shotgun (WGS) entry which is preliminary data.</text>
</comment>
<organism evidence="4 5">
    <name type="scientific">Gryllotalpicola koreensis</name>
    <dbReference type="NCBI Taxonomy" id="993086"/>
    <lineage>
        <taxon>Bacteria</taxon>
        <taxon>Bacillati</taxon>
        <taxon>Actinomycetota</taxon>
        <taxon>Actinomycetes</taxon>
        <taxon>Micrococcales</taxon>
        <taxon>Microbacteriaceae</taxon>
        <taxon>Gryllotalpicola</taxon>
    </lineage>
</organism>
<dbReference type="InterPro" id="IPR050680">
    <property type="entry name" value="YpeA/RimI_acetyltransf"/>
</dbReference>
<dbReference type="CDD" id="cd04301">
    <property type="entry name" value="NAT_SF"/>
    <property type="match status" value="1"/>
</dbReference>
<dbReference type="InterPro" id="IPR016181">
    <property type="entry name" value="Acyl_CoA_acyltransferase"/>
</dbReference>
<protein>
    <submittedName>
        <fullName evidence="4">GNAT family N-acetyltransferase</fullName>
    </submittedName>
</protein>
<keyword evidence="5" id="KW-1185">Reference proteome</keyword>
<evidence type="ECO:0000313" key="4">
    <source>
        <dbReference type="EMBL" id="GAA4173627.1"/>
    </source>
</evidence>
<evidence type="ECO:0000259" key="3">
    <source>
        <dbReference type="PROSITE" id="PS51186"/>
    </source>
</evidence>
<gene>
    <name evidence="4" type="ORF">GCM10022287_16310</name>
</gene>
<dbReference type="EMBL" id="BAABBW010000002">
    <property type="protein sequence ID" value="GAA4173627.1"/>
    <property type="molecule type" value="Genomic_DNA"/>
</dbReference>
<accession>A0ABP7ZYL5</accession>
<evidence type="ECO:0000256" key="2">
    <source>
        <dbReference type="ARBA" id="ARBA00023315"/>
    </source>
</evidence>
<dbReference type="InterPro" id="IPR000182">
    <property type="entry name" value="GNAT_dom"/>
</dbReference>
<dbReference type="RefSeq" id="WP_344753162.1">
    <property type="nucleotide sequence ID" value="NZ_BAABBW010000002.1"/>
</dbReference>
<dbReference type="PROSITE" id="PS51186">
    <property type="entry name" value="GNAT"/>
    <property type="match status" value="1"/>
</dbReference>
<keyword evidence="1" id="KW-0808">Transferase</keyword>
<sequence length="240" mass="25761">MPAYDPDLPQLDNPAWYSLIGAHARHARGAGRALRYDPEVSVWGAVPDDATADDWAALAALLAPGEEIALPGRELPKGWAGDSGLGLQLVDSGFEPRADDGEGLVALTAADVPEMTALVERTQPGPFAPRTIELGGYLGVRVDGRLAAMAGRRMNPAGWVEISAVCTDEEFRGRGYAARLVRAVASGIRTGGERAFLHVRADNESAKRVYERLGFVLRREFPFSFGQPESHVLTERDAAA</sequence>
<dbReference type="PANTHER" id="PTHR43420:SF3">
    <property type="entry name" value="N-ACETYLTRANSFERASE DOMAIN-CONTAINING PROTEIN"/>
    <property type="match status" value="1"/>
</dbReference>
<proteinExistence type="predicted"/>
<evidence type="ECO:0000256" key="1">
    <source>
        <dbReference type="ARBA" id="ARBA00022679"/>
    </source>
</evidence>
<evidence type="ECO:0000313" key="5">
    <source>
        <dbReference type="Proteomes" id="UP001501079"/>
    </source>
</evidence>